<dbReference type="InterPro" id="IPR036390">
    <property type="entry name" value="WH_DNA-bd_sf"/>
</dbReference>
<dbReference type="OrthoDB" id="8479143at2"/>
<dbReference type="InterPro" id="IPR005471">
    <property type="entry name" value="Tscrpt_reg_IclR_N"/>
</dbReference>
<evidence type="ECO:0000313" key="6">
    <source>
        <dbReference type="Proteomes" id="UP000189777"/>
    </source>
</evidence>
<dbReference type="Gene3D" id="1.10.10.10">
    <property type="entry name" value="Winged helix-like DNA-binding domain superfamily/Winged helix DNA-binding domain"/>
    <property type="match status" value="1"/>
</dbReference>
<evidence type="ECO:0000256" key="2">
    <source>
        <dbReference type="ARBA" id="ARBA00023125"/>
    </source>
</evidence>
<reference evidence="5 6" key="1">
    <citation type="submission" date="2017-02" db="EMBL/GenBank/DDBJ databases">
        <authorList>
            <person name="Peterson S.W."/>
        </authorList>
    </citation>
    <scope>NUCLEOTIDE SEQUENCE [LARGE SCALE GENOMIC DNA]</scope>
    <source>
        <strain evidence="5 6">DSM 21481</strain>
    </source>
</reference>
<evidence type="ECO:0000259" key="4">
    <source>
        <dbReference type="PROSITE" id="PS51078"/>
    </source>
</evidence>
<dbReference type="Pfam" id="PF09339">
    <property type="entry name" value="HTH_IclR"/>
    <property type="match status" value="1"/>
</dbReference>
<dbReference type="InterPro" id="IPR014757">
    <property type="entry name" value="Tscrpt_reg_IclR_C"/>
</dbReference>
<gene>
    <name evidence="5" type="ORF">SAMN04324258_3298</name>
</gene>
<evidence type="ECO:0000256" key="1">
    <source>
        <dbReference type="ARBA" id="ARBA00023015"/>
    </source>
</evidence>
<dbReference type="PANTHER" id="PTHR30136:SF24">
    <property type="entry name" value="HTH-TYPE TRANSCRIPTIONAL REPRESSOR ALLR"/>
    <property type="match status" value="1"/>
</dbReference>
<sequence>MSEATTASEKTLMVLEAAMTHGRFSEIVAAVDLPKATVHRILATLVDRDFIRVADGGTHVPGPKILSLAGAAYDRVDVSTIVQPYVDDLVRRVQCTVHVGVRSGDEIIYLVRTDSDKPYRMPSRVGASIPLHTSAIGKSILARLDDDAVERFVNRAGLPRRTARSLATLDDLRAELDDIRRDGYAFDREENVPGVVCIGTAVRDHSGHSNYGLSISSLALEHTEEQLAAMAGDLHKTAADITHALGGDR</sequence>
<evidence type="ECO:0000256" key="3">
    <source>
        <dbReference type="ARBA" id="ARBA00023163"/>
    </source>
</evidence>
<organism evidence="5 6">
    <name type="scientific">Krasilnikoviella flava</name>
    <dbReference type="NCBI Taxonomy" id="526729"/>
    <lineage>
        <taxon>Bacteria</taxon>
        <taxon>Bacillati</taxon>
        <taxon>Actinomycetota</taxon>
        <taxon>Actinomycetes</taxon>
        <taxon>Micrococcales</taxon>
        <taxon>Promicromonosporaceae</taxon>
        <taxon>Krasilnikoviella</taxon>
    </lineage>
</organism>
<accession>A0A1T5LGR4</accession>
<keyword evidence="6" id="KW-1185">Reference proteome</keyword>
<dbReference type="EMBL" id="FUZQ01000006">
    <property type="protein sequence ID" value="SKC74558.1"/>
    <property type="molecule type" value="Genomic_DNA"/>
</dbReference>
<dbReference type="SUPFAM" id="SSF55781">
    <property type="entry name" value="GAF domain-like"/>
    <property type="match status" value="1"/>
</dbReference>
<dbReference type="SUPFAM" id="SSF46785">
    <property type="entry name" value="Winged helix' DNA-binding domain"/>
    <property type="match status" value="1"/>
</dbReference>
<dbReference type="GO" id="GO:0003700">
    <property type="term" value="F:DNA-binding transcription factor activity"/>
    <property type="evidence" value="ECO:0007669"/>
    <property type="project" value="TreeGrafter"/>
</dbReference>
<dbReference type="STRING" id="526729.SAMN04324258_3298"/>
<feature type="domain" description="IclR-ED" evidence="4">
    <location>
        <begin position="64"/>
        <end position="247"/>
    </location>
</feature>
<dbReference type="InterPro" id="IPR050707">
    <property type="entry name" value="HTH_MetabolicPath_Reg"/>
</dbReference>
<dbReference type="Pfam" id="PF01614">
    <property type="entry name" value="IclR_C"/>
    <property type="match status" value="1"/>
</dbReference>
<dbReference type="PROSITE" id="PS51078">
    <property type="entry name" value="ICLR_ED"/>
    <property type="match status" value="1"/>
</dbReference>
<proteinExistence type="predicted"/>
<dbReference type="GO" id="GO:0003677">
    <property type="term" value="F:DNA binding"/>
    <property type="evidence" value="ECO:0007669"/>
    <property type="project" value="UniProtKB-KW"/>
</dbReference>
<evidence type="ECO:0000313" key="5">
    <source>
        <dbReference type="EMBL" id="SKC74558.1"/>
    </source>
</evidence>
<dbReference type="InterPro" id="IPR036388">
    <property type="entry name" value="WH-like_DNA-bd_sf"/>
</dbReference>
<keyword evidence="2" id="KW-0238">DNA-binding</keyword>
<keyword evidence="1" id="KW-0805">Transcription regulation</keyword>
<dbReference type="Gene3D" id="3.30.450.40">
    <property type="match status" value="1"/>
</dbReference>
<dbReference type="SMART" id="SM00346">
    <property type="entry name" value="HTH_ICLR"/>
    <property type="match status" value="1"/>
</dbReference>
<name>A0A1T5LGR4_9MICO</name>
<dbReference type="AlphaFoldDB" id="A0A1T5LGR4"/>
<protein>
    <submittedName>
        <fullName evidence="5">Transcriptional regulator, IclR family</fullName>
    </submittedName>
</protein>
<dbReference type="RefSeq" id="WP_079575585.1">
    <property type="nucleotide sequence ID" value="NZ_FUZQ01000006.1"/>
</dbReference>
<dbReference type="GO" id="GO:0045892">
    <property type="term" value="P:negative regulation of DNA-templated transcription"/>
    <property type="evidence" value="ECO:0007669"/>
    <property type="project" value="TreeGrafter"/>
</dbReference>
<dbReference type="InterPro" id="IPR029016">
    <property type="entry name" value="GAF-like_dom_sf"/>
</dbReference>
<keyword evidence="3" id="KW-0804">Transcription</keyword>
<dbReference type="PANTHER" id="PTHR30136">
    <property type="entry name" value="HELIX-TURN-HELIX TRANSCRIPTIONAL REGULATOR, ICLR FAMILY"/>
    <property type="match status" value="1"/>
</dbReference>
<dbReference type="Proteomes" id="UP000189777">
    <property type="component" value="Unassembled WGS sequence"/>
</dbReference>